<dbReference type="AlphaFoldDB" id="A0AAE4BTI7"/>
<evidence type="ECO:0000313" key="3">
    <source>
        <dbReference type="EMBL" id="MDR6239652.1"/>
    </source>
</evidence>
<accession>A0AAE4BTI7</accession>
<name>A0AAE4BTI7_9BACT</name>
<dbReference type="GO" id="GO:0016787">
    <property type="term" value="F:hydrolase activity"/>
    <property type="evidence" value="ECO:0007669"/>
    <property type="project" value="UniProtKB-KW"/>
</dbReference>
<dbReference type="InterPro" id="IPR050300">
    <property type="entry name" value="GDXG_lipolytic_enzyme"/>
</dbReference>
<feature type="domain" description="Alpha/beta hydrolase fold-3" evidence="2">
    <location>
        <begin position="71"/>
        <end position="272"/>
    </location>
</feature>
<protein>
    <submittedName>
        <fullName evidence="3">Acetyl esterase/lipase</fullName>
    </submittedName>
</protein>
<dbReference type="Pfam" id="PF07859">
    <property type="entry name" value="Abhydrolase_3"/>
    <property type="match status" value="1"/>
</dbReference>
<sequence>MKRSTIINNTLKTIGFKHIMTWLVKHPPRTRANFYPDSLLKNKKLTTQIFETLGKTTVTISPVHPSNQTHIVWFHGGAYCLEALPTYWPLSETIISKINCKVSLLDYPLAPEFTYADTFNMLEKAYINLTEKFPEDDFIFLGDSAGGGLSLAFNQYIIKKSFHKLPVKNILVSPWLDLSLSNPDIDEQVKKDVILTKNMLNWAADKYSGANDKNIPMLSPIHGDIKSLPTIFISTSTDELFYPDNLKFMALLENNGKDYHPKISKKLPHDWLILPIPESRKLLLDIIEFIEKD</sequence>
<keyword evidence="4" id="KW-1185">Reference proteome</keyword>
<dbReference type="EMBL" id="JAVDQD010000003">
    <property type="protein sequence ID" value="MDR6239652.1"/>
    <property type="molecule type" value="Genomic_DNA"/>
</dbReference>
<reference evidence="3" key="1">
    <citation type="submission" date="2023-07" db="EMBL/GenBank/DDBJ databases">
        <title>Genomic Encyclopedia of Type Strains, Phase IV (KMG-IV): sequencing the most valuable type-strain genomes for metagenomic binning, comparative biology and taxonomic classification.</title>
        <authorList>
            <person name="Goeker M."/>
        </authorList>
    </citation>
    <scope>NUCLEOTIDE SEQUENCE</scope>
    <source>
        <strain evidence="3">DSM 26174</strain>
    </source>
</reference>
<comment type="caution">
    <text evidence="3">The sequence shown here is derived from an EMBL/GenBank/DDBJ whole genome shotgun (WGS) entry which is preliminary data.</text>
</comment>
<keyword evidence="1" id="KW-0378">Hydrolase</keyword>
<evidence type="ECO:0000313" key="4">
    <source>
        <dbReference type="Proteomes" id="UP001185092"/>
    </source>
</evidence>
<proteinExistence type="predicted"/>
<evidence type="ECO:0000259" key="2">
    <source>
        <dbReference type="Pfam" id="PF07859"/>
    </source>
</evidence>
<dbReference type="SUPFAM" id="SSF53474">
    <property type="entry name" value="alpha/beta-Hydrolases"/>
    <property type="match status" value="1"/>
</dbReference>
<organism evidence="3 4">
    <name type="scientific">Aureibacter tunicatorum</name>
    <dbReference type="NCBI Taxonomy" id="866807"/>
    <lineage>
        <taxon>Bacteria</taxon>
        <taxon>Pseudomonadati</taxon>
        <taxon>Bacteroidota</taxon>
        <taxon>Cytophagia</taxon>
        <taxon>Cytophagales</taxon>
        <taxon>Persicobacteraceae</taxon>
        <taxon>Aureibacter</taxon>
    </lineage>
</organism>
<dbReference type="Proteomes" id="UP001185092">
    <property type="component" value="Unassembled WGS sequence"/>
</dbReference>
<dbReference type="PANTHER" id="PTHR48081">
    <property type="entry name" value="AB HYDROLASE SUPERFAMILY PROTEIN C4A8.06C"/>
    <property type="match status" value="1"/>
</dbReference>
<evidence type="ECO:0000256" key="1">
    <source>
        <dbReference type="ARBA" id="ARBA00022801"/>
    </source>
</evidence>
<dbReference type="InterPro" id="IPR029058">
    <property type="entry name" value="AB_hydrolase_fold"/>
</dbReference>
<gene>
    <name evidence="3" type="ORF">HNQ88_002700</name>
</gene>
<dbReference type="InterPro" id="IPR013094">
    <property type="entry name" value="AB_hydrolase_3"/>
</dbReference>
<dbReference type="RefSeq" id="WP_309939378.1">
    <property type="nucleotide sequence ID" value="NZ_AP025305.1"/>
</dbReference>
<dbReference type="Gene3D" id="3.40.50.1820">
    <property type="entry name" value="alpha/beta hydrolase"/>
    <property type="match status" value="1"/>
</dbReference>
<dbReference type="PANTHER" id="PTHR48081:SF8">
    <property type="entry name" value="ALPHA_BETA HYDROLASE FOLD-3 DOMAIN-CONTAINING PROTEIN-RELATED"/>
    <property type="match status" value="1"/>
</dbReference>